<name>A0A6J7KQL1_9ZZZZ</name>
<evidence type="ECO:0000256" key="1">
    <source>
        <dbReference type="SAM" id="MobiDB-lite"/>
    </source>
</evidence>
<dbReference type="InterPro" id="IPR014917">
    <property type="entry name" value="DUF1800"/>
</dbReference>
<dbReference type="Pfam" id="PF08811">
    <property type="entry name" value="DUF1800"/>
    <property type="match status" value="1"/>
</dbReference>
<dbReference type="EMBL" id="CAFBNF010000229">
    <property type="protein sequence ID" value="CAB4956602.1"/>
    <property type="molecule type" value="Genomic_DNA"/>
</dbReference>
<evidence type="ECO:0000313" key="2">
    <source>
        <dbReference type="EMBL" id="CAB4956602.1"/>
    </source>
</evidence>
<sequence length="629" mass="68208">MANELRTGDEETPVVDDVAQRTLARRSILSGAAIAAAAGVTLLTSGSAEAATTVVKTVRQDVVLTYRYNATTRATVVTKCRTRRVTVRLVGTAVQLKNAKGVWTRIPYVWSRARQRLVYDHYLHLRLMAAARPPTPKPPTPPPPAPTPAPSSTNPYLSDDAAWHLLRRASWGVSAASLADVSRLGIEGWVDWQLAPSAIDDAACDAVLSRLPAQSDPIWQVNGDIQSGAREGWQQMQSVLTGHAIRAMWSRRQLQSVMDDFWGNHFNVTCPHDNVEESRAHYSATIRDGAFGSFADLLWNVTKHPAMLTYLNNRDSDLLHPNENQGRELLELHTVGIDAGYGEEGVLNSARLLTGLSVSYDSGEFLYKPWKHWTGAVTVLDFTTANATKSAGLVVAESYVRHLAHHPATAHRLALKLVRHFVSDDPPEPLVTALAATYLANDTAIAPMLRQLLLSDEFRASIGQKFARPFEQIAATVRLLDIAPDRAPSVDGIQALVWQAGAAGHSPFGWAFPTGYADVAAAWSSTGVTLTNWNTTRALVEGWWPNSLVAPELATWLFGSTLPATHGEAVNVVARRLFGRALAPEHVAAALAFLGVGAGDRVTADSGVASWEAGGLVSLLLDSPYFQCR</sequence>
<dbReference type="AlphaFoldDB" id="A0A6J7KQL1"/>
<reference evidence="2" key="1">
    <citation type="submission" date="2020-05" db="EMBL/GenBank/DDBJ databases">
        <authorList>
            <person name="Chiriac C."/>
            <person name="Salcher M."/>
            <person name="Ghai R."/>
            <person name="Kavagutti S V."/>
        </authorList>
    </citation>
    <scope>NUCLEOTIDE SEQUENCE</scope>
</reference>
<feature type="compositionally biased region" description="Pro residues" evidence="1">
    <location>
        <begin position="133"/>
        <end position="149"/>
    </location>
</feature>
<accession>A0A6J7KQL1</accession>
<proteinExistence type="predicted"/>
<protein>
    <submittedName>
        <fullName evidence="2">Unannotated protein</fullName>
    </submittedName>
</protein>
<dbReference type="PROSITE" id="PS51318">
    <property type="entry name" value="TAT"/>
    <property type="match status" value="1"/>
</dbReference>
<feature type="region of interest" description="Disordered" evidence="1">
    <location>
        <begin position="131"/>
        <end position="154"/>
    </location>
</feature>
<gene>
    <name evidence="2" type="ORF">UFOPK3773_01729</name>
</gene>
<organism evidence="2">
    <name type="scientific">freshwater metagenome</name>
    <dbReference type="NCBI Taxonomy" id="449393"/>
    <lineage>
        <taxon>unclassified sequences</taxon>
        <taxon>metagenomes</taxon>
        <taxon>ecological metagenomes</taxon>
    </lineage>
</organism>
<dbReference type="InterPro" id="IPR006311">
    <property type="entry name" value="TAT_signal"/>
</dbReference>